<dbReference type="NCBIfam" id="TIGR01133">
    <property type="entry name" value="murG"/>
    <property type="match status" value="1"/>
</dbReference>
<evidence type="ECO:0000256" key="3">
    <source>
        <dbReference type="ARBA" id="ARBA00022676"/>
    </source>
</evidence>
<dbReference type="HAMAP" id="MF_00033">
    <property type="entry name" value="MurG"/>
    <property type="match status" value="1"/>
</dbReference>
<feature type="binding site" evidence="10">
    <location>
        <begin position="21"/>
        <end position="23"/>
    </location>
    <ligand>
        <name>UDP-N-acetyl-alpha-D-glucosamine</name>
        <dbReference type="ChEBI" id="CHEBI:57705"/>
    </ligand>
</feature>
<dbReference type="UniPathway" id="UPA00219"/>
<keyword evidence="6 10" id="KW-0573">Peptidoglycan synthesis</keyword>
<keyword evidence="2 10" id="KW-0132">Cell division</keyword>
<dbReference type="OrthoDB" id="9808936at2"/>
<evidence type="ECO:0000259" key="12">
    <source>
        <dbReference type="Pfam" id="PF04101"/>
    </source>
</evidence>
<feature type="binding site" evidence="10">
    <location>
        <position position="132"/>
    </location>
    <ligand>
        <name>UDP-N-acetyl-alpha-D-glucosamine</name>
        <dbReference type="ChEBI" id="CHEBI:57705"/>
    </ligand>
</feature>
<evidence type="ECO:0000256" key="7">
    <source>
        <dbReference type="ARBA" id="ARBA00023136"/>
    </source>
</evidence>
<comment type="caution">
    <text evidence="10">Lacks conserved residue(s) required for the propagation of feature annotation.</text>
</comment>
<dbReference type="GO" id="GO:0071555">
    <property type="term" value="P:cell wall organization"/>
    <property type="evidence" value="ECO:0007669"/>
    <property type="project" value="UniProtKB-KW"/>
</dbReference>
<evidence type="ECO:0000256" key="1">
    <source>
        <dbReference type="ARBA" id="ARBA00022475"/>
    </source>
</evidence>
<dbReference type="SUPFAM" id="SSF53756">
    <property type="entry name" value="UDP-Glycosyltransferase/glycogen phosphorylase"/>
    <property type="match status" value="1"/>
</dbReference>
<gene>
    <name evidence="10 13" type="primary">murG</name>
    <name evidence="13" type="ORF">F1188_15280</name>
</gene>
<comment type="catalytic activity">
    <reaction evidence="10">
        <text>di-trans,octa-cis-undecaprenyl diphospho-N-acetyl-alpha-D-muramoyl-L-alanyl-D-glutamyl-meso-2,6-diaminopimeloyl-D-alanyl-D-alanine + UDP-N-acetyl-alpha-D-glucosamine = di-trans,octa-cis-undecaprenyl diphospho-[N-acetyl-alpha-D-glucosaminyl-(1-&gt;4)]-N-acetyl-alpha-D-muramoyl-L-alanyl-D-glutamyl-meso-2,6-diaminopimeloyl-D-alanyl-D-alanine + UDP + H(+)</text>
        <dbReference type="Rhea" id="RHEA:31227"/>
        <dbReference type="ChEBI" id="CHEBI:15378"/>
        <dbReference type="ChEBI" id="CHEBI:57705"/>
        <dbReference type="ChEBI" id="CHEBI:58223"/>
        <dbReference type="ChEBI" id="CHEBI:61387"/>
        <dbReference type="ChEBI" id="CHEBI:61388"/>
        <dbReference type="EC" id="2.4.1.227"/>
    </reaction>
</comment>
<feature type="domain" description="Glycosyltransferase family 28 N-terminal" evidence="11">
    <location>
        <begin position="14"/>
        <end position="150"/>
    </location>
</feature>
<dbReference type="GO" id="GO:0005975">
    <property type="term" value="P:carbohydrate metabolic process"/>
    <property type="evidence" value="ECO:0007669"/>
    <property type="project" value="InterPro"/>
</dbReference>
<feature type="binding site" evidence="10">
    <location>
        <position position="301"/>
    </location>
    <ligand>
        <name>UDP-N-acetyl-alpha-D-glucosamine</name>
        <dbReference type="ChEBI" id="CHEBI:57705"/>
    </ligand>
</feature>
<evidence type="ECO:0000259" key="11">
    <source>
        <dbReference type="Pfam" id="PF03033"/>
    </source>
</evidence>
<evidence type="ECO:0000256" key="4">
    <source>
        <dbReference type="ARBA" id="ARBA00022679"/>
    </source>
</evidence>
<dbReference type="EC" id="2.4.1.227" evidence="10"/>
<dbReference type="Proteomes" id="UP000324065">
    <property type="component" value="Unassembled WGS sequence"/>
</dbReference>
<keyword evidence="7 10" id="KW-0472">Membrane</keyword>
<dbReference type="PANTHER" id="PTHR21015">
    <property type="entry name" value="UDP-N-ACETYLGLUCOSAMINE--N-ACETYLMURAMYL-(PENTAPEPTIDE) PYROPHOSPHORYL-UNDECAPRENOL N-ACETYLGLUCOSAMINE TRANSFERASE 1"/>
    <property type="match status" value="1"/>
</dbReference>
<evidence type="ECO:0000256" key="9">
    <source>
        <dbReference type="ARBA" id="ARBA00023316"/>
    </source>
</evidence>
<dbReference type="AlphaFoldDB" id="A0A5M6I8N2"/>
<keyword evidence="1 10" id="KW-1003">Cell membrane</keyword>
<dbReference type="GO" id="GO:0051301">
    <property type="term" value="P:cell division"/>
    <property type="evidence" value="ECO:0007669"/>
    <property type="project" value="UniProtKB-KW"/>
</dbReference>
<keyword evidence="4 10" id="KW-0808">Transferase</keyword>
<feature type="binding site" evidence="10">
    <location>
        <position position="172"/>
    </location>
    <ligand>
        <name>UDP-N-acetyl-alpha-D-glucosamine</name>
        <dbReference type="ChEBI" id="CHEBI:57705"/>
    </ligand>
</feature>
<dbReference type="GO" id="GO:0050511">
    <property type="term" value="F:undecaprenyldiphospho-muramoylpentapeptide beta-N-acetylglucosaminyltransferase activity"/>
    <property type="evidence" value="ECO:0007669"/>
    <property type="project" value="UniProtKB-UniRule"/>
</dbReference>
<dbReference type="InterPro" id="IPR007235">
    <property type="entry name" value="Glyco_trans_28_C"/>
</dbReference>
<comment type="function">
    <text evidence="10">Cell wall formation. Catalyzes the transfer of a GlcNAc subunit on undecaprenyl-pyrophosphoryl-MurNAc-pentapeptide (lipid intermediate I) to form undecaprenyl-pyrophosphoryl-MurNAc-(pentapeptide)GlcNAc (lipid intermediate II).</text>
</comment>
<proteinExistence type="inferred from homology"/>
<dbReference type="Pfam" id="PF04101">
    <property type="entry name" value="Glyco_tran_28_C"/>
    <property type="match status" value="1"/>
</dbReference>
<dbReference type="InterPro" id="IPR004276">
    <property type="entry name" value="GlycoTrans_28_N"/>
</dbReference>
<evidence type="ECO:0000313" key="13">
    <source>
        <dbReference type="EMBL" id="KAA5604620.1"/>
    </source>
</evidence>
<evidence type="ECO:0000313" key="14">
    <source>
        <dbReference type="Proteomes" id="UP000324065"/>
    </source>
</evidence>
<dbReference type="EMBL" id="VWPJ01000016">
    <property type="protein sequence ID" value="KAA5604620.1"/>
    <property type="molecule type" value="Genomic_DNA"/>
</dbReference>
<dbReference type="Pfam" id="PF03033">
    <property type="entry name" value="Glyco_transf_28"/>
    <property type="match status" value="1"/>
</dbReference>
<reference evidence="13 14" key="1">
    <citation type="submission" date="2019-09" db="EMBL/GenBank/DDBJ databases">
        <title>Genome sequence of Roseospira marina, one of the more divergent members of the non-sulfur purple photosynthetic bacterial family, the Rhodospirillaceae.</title>
        <authorList>
            <person name="Meyer T."/>
            <person name="Kyndt J."/>
        </authorList>
    </citation>
    <scope>NUCLEOTIDE SEQUENCE [LARGE SCALE GENOMIC DNA]</scope>
    <source>
        <strain evidence="13 14">DSM 15113</strain>
    </source>
</reference>
<dbReference type="InterPro" id="IPR006009">
    <property type="entry name" value="GlcNAc_MurG"/>
</dbReference>
<organism evidence="13 14">
    <name type="scientific">Roseospira marina</name>
    <dbReference type="NCBI Taxonomy" id="140057"/>
    <lineage>
        <taxon>Bacteria</taxon>
        <taxon>Pseudomonadati</taxon>
        <taxon>Pseudomonadota</taxon>
        <taxon>Alphaproteobacteria</taxon>
        <taxon>Rhodospirillales</taxon>
        <taxon>Rhodospirillaceae</taxon>
        <taxon>Roseospira</taxon>
    </lineage>
</organism>
<evidence type="ECO:0000256" key="5">
    <source>
        <dbReference type="ARBA" id="ARBA00022960"/>
    </source>
</evidence>
<keyword evidence="5 10" id="KW-0133">Cell shape</keyword>
<dbReference type="CDD" id="cd03785">
    <property type="entry name" value="GT28_MurG"/>
    <property type="match status" value="1"/>
</dbReference>
<comment type="similarity">
    <text evidence="10">Belongs to the glycosyltransferase 28 family. MurG subfamily.</text>
</comment>
<comment type="pathway">
    <text evidence="10">Cell wall biogenesis; peptidoglycan biosynthesis.</text>
</comment>
<feature type="domain" description="Glycosyl transferase family 28 C-terminal" evidence="12">
    <location>
        <begin position="193"/>
        <end position="360"/>
    </location>
</feature>
<comment type="subcellular location">
    <subcellularLocation>
        <location evidence="10">Cell membrane</location>
        <topology evidence="10">Peripheral membrane protein</topology>
        <orientation evidence="10">Cytoplasmic side</orientation>
    </subcellularLocation>
</comment>
<dbReference type="GO" id="GO:0005886">
    <property type="term" value="C:plasma membrane"/>
    <property type="evidence" value="ECO:0007669"/>
    <property type="project" value="UniProtKB-SubCell"/>
</dbReference>
<keyword evidence="9 10" id="KW-0961">Cell wall biogenesis/degradation</keyword>
<protein>
    <recommendedName>
        <fullName evidence="10">UDP-N-acetylglucosamine--N-acetylmuramyl-(pentapeptide) pyrophosphoryl-undecaprenol N-acetylglucosamine transferase</fullName>
        <ecNumber evidence="10">2.4.1.227</ecNumber>
    </recommendedName>
    <alternativeName>
        <fullName evidence="10">Undecaprenyl-PP-MurNAc-pentapeptide-UDPGlcNAc GlcNAc transferase</fullName>
    </alternativeName>
</protein>
<keyword evidence="8 10" id="KW-0131">Cell cycle</keyword>
<evidence type="ECO:0000256" key="6">
    <source>
        <dbReference type="ARBA" id="ARBA00022984"/>
    </source>
</evidence>
<keyword evidence="14" id="KW-1185">Reference proteome</keyword>
<comment type="caution">
    <text evidence="13">The sequence shown here is derived from an EMBL/GenBank/DDBJ whole genome shotgun (WGS) entry which is preliminary data.</text>
</comment>
<dbReference type="GO" id="GO:0051991">
    <property type="term" value="F:UDP-N-acetyl-D-glucosamine:N-acetylmuramoyl-L-alanyl-D-glutamyl-meso-2,6-diaminopimelyl-D-alanyl-D-alanine-diphosphoundecaprenol 4-beta-N-acetylglucosaminlytransferase activity"/>
    <property type="evidence" value="ECO:0007669"/>
    <property type="project" value="RHEA"/>
</dbReference>
<feature type="binding site" evidence="10">
    <location>
        <position position="200"/>
    </location>
    <ligand>
        <name>UDP-N-acetyl-alpha-D-glucosamine</name>
        <dbReference type="ChEBI" id="CHEBI:57705"/>
    </ligand>
</feature>
<accession>A0A5M6I8N2</accession>
<evidence type="ECO:0000256" key="8">
    <source>
        <dbReference type="ARBA" id="ARBA00023306"/>
    </source>
</evidence>
<dbReference type="PANTHER" id="PTHR21015:SF22">
    <property type="entry name" value="GLYCOSYLTRANSFERASE"/>
    <property type="match status" value="1"/>
</dbReference>
<evidence type="ECO:0000256" key="10">
    <source>
        <dbReference type="HAMAP-Rule" id="MF_00033"/>
    </source>
</evidence>
<keyword evidence="3 10" id="KW-0328">Glycosyltransferase</keyword>
<name>A0A5M6I8N2_9PROT</name>
<dbReference type="GO" id="GO:0008360">
    <property type="term" value="P:regulation of cell shape"/>
    <property type="evidence" value="ECO:0007669"/>
    <property type="project" value="UniProtKB-KW"/>
</dbReference>
<dbReference type="Gene3D" id="3.40.50.2000">
    <property type="entry name" value="Glycogen Phosphorylase B"/>
    <property type="match status" value="2"/>
</dbReference>
<sequence>MTSSPKTPTQAPFILLAAGGTGGHVFPAEALAAALEARGCRLGLVTDTRGAVHGGALGRLETWRVAAGGLAGIGLKGRATGVLRLARGMVQAWRLVGRLKPDGVVGFGGYASVPAVLAATLRRTPSLIHEQNAVLGRANRLLAPRVTGIATALPEVRFLPDGRGQHVGNPVRAAFLERRDAAYAAPEPAGPIHILVTGGSQGARALTDLVPEAMNRLPAPVRARLRITQQCRPEDLERARATYAAAGIMAETAAFLDDMPARLSGTHLVIARAGASTVAELTCVGRPAVLIPLPGAIDDHQTANARALSDAGAAWLMPQAELTAERLAARLEPILSDGAGLSAAAAQAHALGRPDAAERLADLTLSLTTPNAGRAAA</sequence>
<evidence type="ECO:0000256" key="2">
    <source>
        <dbReference type="ARBA" id="ARBA00022618"/>
    </source>
</evidence>
<dbReference type="GO" id="GO:0009252">
    <property type="term" value="P:peptidoglycan biosynthetic process"/>
    <property type="evidence" value="ECO:0007669"/>
    <property type="project" value="UniProtKB-UniRule"/>
</dbReference>